<dbReference type="PROSITE" id="PS01124">
    <property type="entry name" value="HTH_ARAC_FAMILY_2"/>
    <property type="match status" value="1"/>
</dbReference>
<dbReference type="SMART" id="SM00342">
    <property type="entry name" value="HTH_ARAC"/>
    <property type="match status" value="1"/>
</dbReference>
<evidence type="ECO:0000256" key="3">
    <source>
        <dbReference type="ARBA" id="ARBA00023163"/>
    </source>
</evidence>
<dbReference type="InterPro" id="IPR009057">
    <property type="entry name" value="Homeodomain-like_sf"/>
</dbReference>
<dbReference type="PANTHER" id="PTHR47893:SF1">
    <property type="entry name" value="REGULATORY PROTEIN PCHR"/>
    <property type="match status" value="1"/>
</dbReference>
<keyword evidence="1" id="KW-0805">Transcription regulation</keyword>
<protein>
    <submittedName>
        <fullName evidence="5">Helix-turn-helix transcriptional regulator</fullName>
    </submittedName>
</protein>
<sequence>MNWDAIFPKGSHVTEKTTRYTVYTVDFPDGSGTMTAHRVLPGILLVFNDFYTRCGFRNEKTRPGFIEVNHCLKGSYECVLPDGRHISLGMQDFSFSDMGRPMERSSFVSGEYCGLSLLIHVETAEQSLNDFLGEQIPFSDIFERLLYGEGVLILRTDPRIQHIVSELYHAPDGGHSGYYKLKTMELILFLAFHCDNKSAPAHPCYCRNSARKVEDIARKMTENLKRRYTLSELAAKYHISMTTLKTRFAEVYGETPYQYLKRRRLERAALLLKTTDMSVGEVAETVGYQNPSKFSSAFTDYYGTVPREYKKDAVLEQSIPFGAGANGNG</sequence>
<dbReference type="RefSeq" id="WP_186858337.1">
    <property type="nucleotide sequence ID" value="NZ_JACOON010000006.1"/>
</dbReference>
<evidence type="ECO:0000313" key="5">
    <source>
        <dbReference type="EMBL" id="MBC5648878.1"/>
    </source>
</evidence>
<dbReference type="SUPFAM" id="SSF46689">
    <property type="entry name" value="Homeodomain-like"/>
    <property type="match status" value="2"/>
</dbReference>
<evidence type="ECO:0000256" key="1">
    <source>
        <dbReference type="ARBA" id="ARBA00023015"/>
    </source>
</evidence>
<proteinExistence type="predicted"/>
<dbReference type="InterPro" id="IPR018060">
    <property type="entry name" value="HTH_AraC"/>
</dbReference>
<dbReference type="EMBL" id="JACOON010000006">
    <property type="protein sequence ID" value="MBC5648878.1"/>
    <property type="molecule type" value="Genomic_DNA"/>
</dbReference>
<reference evidence="5 6" key="1">
    <citation type="submission" date="2020-08" db="EMBL/GenBank/DDBJ databases">
        <title>Genome public.</title>
        <authorList>
            <person name="Liu C."/>
            <person name="Sun Q."/>
        </authorList>
    </citation>
    <scope>NUCLEOTIDE SEQUENCE [LARGE SCALE GENOMIC DNA]</scope>
    <source>
        <strain evidence="5 6">NSJ-35</strain>
    </source>
</reference>
<dbReference type="PRINTS" id="PR00032">
    <property type="entry name" value="HTHARAC"/>
</dbReference>
<dbReference type="Gene3D" id="1.10.10.60">
    <property type="entry name" value="Homeodomain-like"/>
    <property type="match status" value="2"/>
</dbReference>
<gene>
    <name evidence="5" type="ORF">H8S18_11065</name>
</gene>
<keyword evidence="3" id="KW-0804">Transcription</keyword>
<evidence type="ECO:0000313" key="6">
    <source>
        <dbReference type="Proteomes" id="UP000606889"/>
    </source>
</evidence>
<name>A0ABR7EGS4_9FIRM</name>
<feature type="domain" description="HTH araC/xylS-type" evidence="4">
    <location>
        <begin position="214"/>
        <end position="312"/>
    </location>
</feature>
<dbReference type="PANTHER" id="PTHR47893">
    <property type="entry name" value="REGULATORY PROTEIN PCHR"/>
    <property type="match status" value="1"/>
</dbReference>
<accession>A0ABR7EGS4</accession>
<dbReference type="Proteomes" id="UP000606889">
    <property type="component" value="Unassembled WGS sequence"/>
</dbReference>
<dbReference type="Pfam" id="PF12833">
    <property type="entry name" value="HTH_18"/>
    <property type="match status" value="1"/>
</dbReference>
<dbReference type="InterPro" id="IPR020449">
    <property type="entry name" value="Tscrpt_reg_AraC-type_HTH"/>
</dbReference>
<comment type="caution">
    <text evidence="5">The sequence shown here is derived from an EMBL/GenBank/DDBJ whole genome shotgun (WGS) entry which is preliminary data.</text>
</comment>
<dbReference type="InterPro" id="IPR053142">
    <property type="entry name" value="PchR_regulatory_protein"/>
</dbReference>
<evidence type="ECO:0000256" key="2">
    <source>
        <dbReference type="ARBA" id="ARBA00023125"/>
    </source>
</evidence>
<organism evidence="5 6">
    <name type="scientific">Christensenella tenuis</name>
    <dbReference type="NCBI Taxonomy" id="2763033"/>
    <lineage>
        <taxon>Bacteria</taxon>
        <taxon>Bacillati</taxon>
        <taxon>Bacillota</taxon>
        <taxon>Clostridia</taxon>
        <taxon>Christensenellales</taxon>
        <taxon>Christensenellaceae</taxon>
        <taxon>Christensenella</taxon>
    </lineage>
</organism>
<evidence type="ECO:0000259" key="4">
    <source>
        <dbReference type="PROSITE" id="PS01124"/>
    </source>
</evidence>
<keyword evidence="6" id="KW-1185">Reference proteome</keyword>
<keyword evidence="2" id="KW-0238">DNA-binding</keyword>